<dbReference type="Pfam" id="PF00528">
    <property type="entry name" value="BPD_transp_1"/>
    <property type="match status" value="1"/>
</dbReference>
<evidence type="ECO:0000313" key="10">
    <source>
        <dbReference type="Proteomes" id="UP000263993"/>
    </source>
</evidence>
<evidence type="ECO:0000256" key="4">
    <source>
        <dbReference type="ARBA" id="ARBA00022692"/>
    </source>
</evidence>
<evidence type="ECO:0000256" key="7">
    <source>
        <dbReference type="RuleBase" id="RU363032"/>
    </source>
</evidence>
<feature type="transmembrane region" description="Helical" evidence="7">
    <location>
        <begin position="331"/>
        <end position="352"/>
    </location>
</feature>
<dbReference type="CDD" id="cd06261">
    <property type="entry name" value="TM_PBP2"/>
    <property type="match status" value="1"/>
</dbReference>
<accession>A0A371B3F6</accession>
<name>A0A371B3F6_9BRAD</name>
<comment type="similarity">
    <text evidence="7">Belongs to the binding-protein-dependent transport system permease family.</text>
</comment>
<dbReference type="InterPro" id="IPR000515">
    <property type="entry name" value="MetI-like"/>
</dbReference>
<feature type="domain" description="ABC transmembrane type-1" evidence="8">
    <location>
        <begin position="169"/>
        <end position="349"/>
    </location>
</feature>
<evidence type="ECO:0000256" key="2">
    <source>
        <dbReference type="ARBA" id="ARBA00022448"/>
    </source>
</evidence>
<organism evidence="9 10">
    <name type="scientific">Undibacter mobilis</name>
    <dbReference type="NCBI Taxonomy" id="2292256"/>
    <lineage>
        <taxon>Bacteria</taxon>
        <taxon>Pseudomonadati</taxon>
        <taxon>Pseudomonadota</taxon>
        <taxon>Alphaproteobacteria</taxon>
        <taxon>Hyphomicrobiales</taxon>
        <taxon>Nitrobacteraceae</taxon>
        <taxon>Undibacter</taxon>
    </lineage>
</organism>
<reference evidence="10" key="1">
    <citation type="submission" date="2018-08" db="EMBL/GenBank/DDBJ databases">
        <authorList>
            <person name="Kim S.-J."/>
            <person name="Jung G.-Y."/>
        </authorList>
    </citation>
    <scope>NUCLEOTIDE SEQUENCE [LARGE SCALE GENOMIC DNA]</scope>
    <source>
        <strain evidence="10">GY_H</strain>
    </source>
</reference>
<gene>
    <name evidence="9" type="ORF">DXH78_15740</name>
</gene>
<dbReference type="Gene3D" id="1.10.3720.10">
    <property type="entry name" value="MetI-like"/>
    <property type="match status" value="1"/>
</dbReference>
<evidence type="ECO:0000259" key="8">
    <source>
        <dbReference type="PROSITE" id="PS50928"/>
    </source>
</evidence>
<comment type="subcellular location">
    <subcellularLocation>
        <location evidence="1 7">Cell membrane</location>
        <topology evidence="1 7">Multi-pass membrane protein</topology>
    </subcellularLocation>
</comment>
<keyword evidence="2 7" id="KW-0813">Transport</keyword>
<evidence type="ECO:0000256" key="5">
    <source>
        <dbReference type="ARBA" id="ARBA00022989"/>
    </source>
</evidence>
<feature type="transmembrane region" description="Helical" evidence="7">
    <location>
        <begin position="177"/>
        <end position="197"/>
    </location>
</feature>
<keyword evidence="6 7" id="KW-0472">Membrane</keyword>
<keyword evidence="5 7" id="KW-1133">Transmembrane helix</keyword>
<evidence type="ECO:0000256" key="6">
    <source>
        <dbReference type="ARBA" id="ARBA00023136"/>
    </source>
</evidence>
<evidence type="ECO:0000256" key="3">
    <source>
        <dbReference type="ARBA" id="ARBA00022475"/>
    </source>
</evidence>
<dbReference type="PANTHER" id="PTHR30151:SF0">
    <property type="entry name" value="ABC TRANSPORTER PERMEASE PROTEIN MJ0413-RELATED"/>
    <property type="match status" value="1"/>
</dbReference>
<evidence type="ECO:0000313" key="9">
    <source>
        <dbReference type="EMBL" id="RDV02054.1"/>
    </source>
</evidence>
<feature type="transmembrane region" description="Helical" evidence="7">
    <location>
        <begin position="275"/>
        <end position="294"/>
    </location>
</feature>
<feature type="transmembrane region" description="Helical" evidence="7">
    <location>
        <begin position="119"/>
        <end position="140"/>
    </location>
</feature>
<dbReference type="Proteomes" id="UP000263993">
    <property type="component" value="Unassembled WGS sequence"/>
</dbReference>
<dbReference type="AlphaFoldDB" id="A0A371B3F6"/>
<proteinExistence type="inferred from homology"/>
<sequence length="361" mass="38896">MSLPGCYGASSMFCTGKARRRRAFSPLRYIHTCPVRPIVSMRSTAPLNTCAGTKKCGSRQVLKSLLSPGISEPMSVKQAGFALGQDKLTEAQGQPVQVVEVEPQPSALKKIVSFLNRRMWGWVSVITGLLLWELAGRFIVESKLFLAPPSQIAAAVGRLYEAGELQKHIWVSGTEFVLGYVSASIIGVALGLLIASFRTAKQALQPWVSGLYATPTVALAPLFILWFGIGITSKTIVVALLVVFPVIINTEAGLRMTDRQLVEMVRSFGASSRQIFLKVSLPSALPFIFAGLKLGIGRGLIGVVVAEMFGARAGLGQLISQSAETFNMPELFAGVLILAAAGILLTSGFQWLETRLISWKD</sequence>
<dbReference type="InterPro" id="IPR035906">
    <property type="entry name" value="MetI-like_sf"/>
</dbReference>
<keyword evidence="3" id="KW-1003">Cell membrane</keyword>
<protein>
    <submittedName>
        <fullName evidence="9">ABC transporter permease</fullName>
    </submittedName>
</protein>
<dbReference type="PROSITE" id="PS50928">
    <property type="entry name" value="ABC_TM1"/>
    <property type="match status" value="1"/>
</dbReference>
<feature type="transmembrane region" description="Helical" evidence="7">
    <location>
        <begin position="235"/>
        <end position="254"/>
    </location>
</feature>
<keyword evidence="10" id="KW-1185">Reference proteome</keyword>
<dbReference type="SUPFAM" id="SSF161098">
    <property type="entry name" value="MetI-like"/>
    <property type="match status" value="1"/>
</dbReference>
<dbReference type="GO" id="GO:0055085">
    <property type="term" value="P:transmembrane transport"/>
    <property type="evidence" value="ECO:0007669"/>
    <property type="project" value="InterPro"/>
</dbReference>
<comment type="caution">
    <text evidence="9">The sequence shown here is derived from an EMBL/GenBank/DDBJ whole genome shotgun (WGS) entry which is preliminary data.</text>
</comment>
<evidence type="ECO:0000256" key="1">
    <source>
        <dbReference type="ARBA" id="ARBA00004651"/>
    </source>
</evidence>
<keyword evidence="4 7" id="KW-0812">Transmembrane</keyword>
<dbReference type="EMBL" id="QRGO01000002">
    <property type="protein sequence ID" value="RDV02054.1"/>
    <property type="molecule type" value="Genomic_DNA"/>
</dbReference>
<dbReference type="OrthoDB" id="9801163at2"/>
<dbReference type="PANTHER" id="PTHR30151">
    <property type="entry name" value="ALKANE SULFONATE ABC TRANSPORTER-RELATED, MEMBRANE SUBUNIT"/>
    <property type="match status" value="1"/>
</dbReference>
<feature type="transmembrane region" description="Helical" evidence="7">
    <location>
        <begin position="209"/>
        <end position="229"/>
    </location>
</feature>
<dbReference type="GO" id="GO:0005886">
    <property type="term" value="C:plasma membrane"/>
    <property type="evidence" value="ECO:0007669"/>
    <property type="project" value="UniProtKB-SubCell"/>
</dbReference>